<dbReference type="PANTHER" id="PTHR42709">
    <property type="entry name" value="ALKALINE PHOSPHATASE LIKE PROTEIN"/>
    <property type="match status" value="1"/>
</dbReference>
<evidence type="ECO:0000313" key="4">
    <source>
        <dbReference type="EMBL" id="QIW12353.1"/>
    </source>
</evidence>
<protein>
    <submittedName>
        <fullName evidence="3">DedA family protein</fullName>
    </submittedName>
</protein>
<dbReference type="EMBL" id="CP021781">
    <property type="protein sequence ID" value="AXA34111.1"/>
    <property type="molecule type" value="Genomic_DNA"/>
</dbReference>
<dbReference type="PANTHER" id="PTHR42709:SF2">
    <property type="entry name" value="INNER MEMBRANE PROTEIN YOHD"/>
    <property type="match status" value="1"/>
</dbReference>
<dbReference type="KEGG" id="fad:CDH04_06680"/>
<accession>A0A2Z4XZ27</accession>
<evidence type="ECO:0000313" key="5">
    <source>
        <dbReference type="Proteomes" id="UP000251120"/>
    </source>
</evidence>
<evidence type="ECO:0000256" key="1">
    <source>
        <dbReference type="SAM" id="Phobius"/>
    </source>
</evidence>
<dbReference type="Proteomes" id="UP000251120">
    <property type="component" value="Chromosome"/>
</dbReference>
<feature type="transmembrane region" description="Helical" evidence="1">
    <location>
        <begin position="126"/>
        <end position="149"/>
    </location>
</feature>
<keyword evidence="1" id="KW-0812">Transmembrane</keyword>
<dbReference type="GO" id="GO:0005886">
    <property type="term" value="C:plasma membrane"/>
    <property type="evidence" value="ECO:0007669"/>
    <property type="project" value="TreeGrafter"/>
</dbReference>
<organism evidence="3 5">
    <name type="scientific">Francisella adeliensis</name>
    <dbReference type="NCBI Taxonomy" id="2007306"/>
    <lineage>
        <taxon>Bacteria</taxon>
        <taxon>Pseudomonadati</taxon>
        <taxon>Pseudomonadota</taxon>
        <taxon>Gammaproteobacteria</taxon>
        <taxon>Thiotrichales</taxon>
        <taxon>Francisellaceae</taxon>
        <taxon>Francisella</taxon>
    </lineage>
</organism>
<dbReference type="AlphaFoldDB" id="A0A2Z4XZ27"/>
<dbReference type="Proteomes" id="UP000681131">
    <property type="component" value="Chromosome"/>
</dbReference>
<evidence type="ECO:0000313" key="3">
    <source>
        <dbReference type="EMBL" id="AXA34111.1"/>
    </source>
</evidence>
<reference evidence="3 5" key="1">
    <citation type="submission" date="2017-06" db="EMBL/GenBank/DDBJ databases">
        <title>Complete genome of Francisella adeliensis.</title>
        <authorList>
            <person name="Vallesi A."/>
            <person name="Sjodin A."/>
        </authorList>
    </citation>
    <scope>NUCLEOTIDE SEQUENCE [LARGE SCALE GENOMIC DNA]</scope>
    <source>
        <strain evidence="3 5">FDC440</strain>
    </source>
</reference>
<keyword evidence="6" id="KW-1185">Reference proteome</keyword>
<feature type="transmembrane region" description="Helical" evidence="1">
    <location>
        <begin position="12"/>
        <end position="34"/>
    </location>
</feature>
<name>A0A2Z4XZ27_9GAMM</name>
<feature type="domain" description="VTT" evidence="2">
    <location>
        <begin position="26"/>
        <end position="146"/>
    </location>
</feature>
<keyword evidence="1" id="KW-1133">Transmembrane helix</keyword>
<dbReference type="OrthoDB" id="948134at2"/>
<reference evidence="4 6" key="2">
    <citation type="submission" date="2019-08" db="EMBL/GenBank/DDBJ databases">
        <title>Complete genome sequences of Francisella adeliensis (FSC1325 and FSC1326).</title>
        <authorList>
            <person name="Ohrman C."/>
            <person name="Uneklint I."/>
            <person name="Vallesi A."/>
            <person name="Karlsson L."/>
            <person name="Sjodin A."/>
        </authorList>
    </citation>
    <scope>NUCLEOTIDE SEQUENCE [LARGE SCALE GENOMIC DNA]</scope>
    <source>
        <strain evidence="4 6">FSC1325</strain>
    </source>
</reference>
<dbReference type="InterPro" id="IPR032816">
    <property type="entry name" value="VTT_dom"/>
</dbReference>
<feature type="transmembrane region" description="Helical" evidence="1">
    <location>
        <begin position="41"/>
        <end position="58"/>
    </location>
</feature>
<gene>
    <name evidence="3" type="ORF">CDH04_06680</name>
    <name evidence="4" type="ORF">FZC43_06680</name>
</gene>
<dbReference type="RefSeq" id="WP_112870288.1">
    <property type="nucleotide sequence ID" value="NZ_CP021781.1"/>
</dbReference>
<sequence>MSQHDFYQFLLHWGYLAVALAVIIEGEIFLIIVGITTATTLFNYPLVILAATAGAIFHDNSVFIFSKLTGRKFIEKRPHWQKKVDRSLRIIDKYDSWAILSVRFLYGLRTITILIIGLGNVKKLKFVVLDAISSLIWSTIYITLGYFFGHAILKLVDHDDIIHWVRDNKGLTIFIVLLLSSIIYISYRIFKNYLKRHK</sequence>
<dbReference type="InterPro" id="IPR051311">
    <property type="entry name" value="DedA_domain"/>
</dbReference>
<evidence type="ECO:0000313" key="6">
    <source>
        <dbReference type="Proteomes" id="UP000681131"/>
    </source>
</evidence>
<dbReference type="EMBL" id="CP043424">
    <property type="protein sequence ID" value="QIW12353.1"/>
    <property type="molecule type" value="Genomic_DNA"/>
</dbReference>
<evidence type="ECO:0000259" key="2">
    <source>
        <dbReference type="Pfam" id="PF09335"/>
    </source>
</evidence>
<dbReference type="Pfam" id="PF09335">
    <property type="entry name" value="VTT_dom"/>
    <property type="match status" value="1"/>
</dbReference>
<proteinExistence type="predicted"/>
<keyword evidence="1" id="KW-0472">Membrane</keyword>
<feature type="transmembrane region" description="Helical" evidence="1">
    <location>
        <begin position="97"/>
        <end position="119"/>
    </location>
</feature>
<feature type="transmembrane region" description="Helical" evidence="1">
    <location>
        <begin position="169"/>
        <end position="190"/>
    </location>
</feature>